<evidence type="ECO:0000313" key="2">
    <source>
        <dbReference type="Proteomes" id="UP001153332"/>
    </source>
</evidence>
<protein>
    <submittedName>
        <fullName evidence="1">Uncharacterized protein</fullName>
    </submittedName>
</protein>
<keyword evidence="2" id="KW-1185">Reference proteome</keyword>
<proteinExistence type="predicted"/>
<dbReference type="Proteomes" id="UP001153332">
    <property type="component" value="Unassembled WGS sequence"/>
</dbReference>
<sequence>MQKHFLLNITRYYSVVVALSCLPGIWSAPLNATEVERSALTKRDITFGYSCLGSWLTSATSAQAEALDIINYAIPRFQALLANLNSNPVPSIIGMNAADRTVFQTYEAFFGQTYFGTDTQTNRNKNAAAIARLNGLISTAQHIQNALQNPASVNVEIWCGDPFLWDTDPYGNPGPGNNVFDGRRWSANNEVGEWVDLRTCASSPATSAYTYHPNSPPFNQESVIVLCLDWFAGWDARYNAGDTVGRYHNGVPVTTNIYQMDYLWGYLPATLIHEYTHARSVLGAASLADQCLINQEAAYQWQCIRQLAQENADLAATNSDSFSLFVTAIYFNQNDWSTGIGQNLGYFPLAPTSELLLECGIKANITYC</sequence>
<accession>A0ACC2JDR0</accession>
<dbReference type="EMBL" id="JAPUUL010002288">
    <property type="protein sequence ID" value="KAJ8125576.1"/>
    <property type="molecule type" value="Genomic_DNA"/>
</dbReference>
<comment type="caution">
    <text evidence="1">The sequence shown here is derived from an EMBL/GenBank/DDBJ whole genome shotgun (WGS) entry which is preliminary data.</text>
</comment>
<gene>
    <name evidence="1" type="ORF">O1611_g8063</name>
</gene>
<reference evidence="1" key="1">
    <citation type="submission" date="2022-12" db="EMBL/GenBank/DDBJ databases">
        <title>Genome Sequence of Lasiodiplodia mahajangana.</title>
        <authorList>
            <person name="Buettner E."/>
        </authorList>
    </citation>
    <scope>NUCLEOTIDE SEQUENCE</scope>
    <source>
        <strain evidence="1">VT137</strain>
    </source>
</reference>
<name>A0ACC2JDR0_9PEZI</name>
<organism evidence="1 2">
    <name type="scientific">Lasiodiplodia mahajangana</name>
    <dbReference type="NCBI Taxonomy" id="1108764"/>
    <lineage>
        <taxon>Eukaryota</taxon>
        <taxon>Fungi</taxon>
        <taxon>Dikarya</taxon>
        <taxon>Ascomycota</taxon>
        <taxon>Pezizomycotina</taxon>
        <taxon>Dothideomycetes</taxon>
        <taxon>Dothideomycetes incertae sedis</taxon>
        <taxon>Botryosphaeriales</taxon>
        <taxon>Botryosphaeriaceae</taxon>
        <taxon>Lasiodiplodia</taxon>
    </lineage>
</organism>
<evidence type="ECO:0000313" key="1">
    <source>
        <dbReference type="EMBL" id="KAJ8125576.1"/>
    </source>
</evidence>